<dbReference type="Proteomes" id="UP000320390">
    <property type="component" value="Chromosome"/>
</dbReference>
<dbReference type="AlphaFoldDB" id="A0A518EVT4"/>
<reference evidence="1 2" key="1">
    <citation type="submission" date="2019-02" db="EMBL/GenBank/DDBJ databases">
        <title>Deep-cultivation of Planctomycetes and their phenomic and genomic characterization uncovers novel biology.</title>
        <authorList>
            <person name="Wiegand S."/>
            <person name="Jogler M."/>
            <person name="Boedeker C."/>
            <person name="Pinto D."/>
            <person name="Vollmers J."/>
            <person name="Rivas-Marin E."/>
            <person name="Kohn T."/>
            <person name="Peeters S.H."/>
            <person name="Heuer A."/>
            <person name="Rast P."/>
            <person name="Oberbeckmann S."/>
            <person name="Bunk B."/>
            <person name="Jeske O."/>
            <person name="Meyerdierks A."/>
            <person name="Storesund J.E."/>
            <person name="Kallscheuer N."/>
            <person name="Luecker S."/>
            <person name="Lage O.M."/>
            <person name="Pohl T."/>
            <person name="Merkel B.J."/>
            <person name="Hornburger P."/>
            <person name="Mueller R.-W."/>
            <person name="Bruemmer F."/>
            <person name="Labrenz M."/>
            <person name="Spormann A.M."/>
            <person name="Op den Camp H."/>
            <person name="Overmann J."/>
            <person name="Amann R."/>
            <person name="Jetten M.S.M."/>
            <person name="Mascher T."/>
            <person name="Medema M.H."/>
            <person name="Devos D.P."/>
            <person name="Kaster A.-K."/>
            <person name="Ovreas L."/>
            <person name="Rohde M."/>
            <person name="Galperin M.Y."/>
            <person name="Jogler C."/>
        </authorList>
    </citation>
    <scope>NUCLEOTIDE SEQUENCE [LARGE SCALE GENOMIC DNA]</scope>
    <source>
        <strain evidence="1 2">Poly30</strain>
    </source>
</reference>
<organism evidence="1 2">
    <name type="scientific">Saltatorellus ferox</name>
    <dbReference type="NCBI Taxonomy" id="2528018"/>
    <lineage>
        <taxon>Bacteria</taxon>
        <taxon>Pseudomonadati</taxon>
        <taxon>Planctomycetota</taxon>
        <taxon>Planctomycetia</taxon>
        <taxon>Planctomycetia incertae sedis</taxon>
        <taxon>Saltatorellus</taxon>
    </lineage>
</organism>
<name>A0A518EVT4_9BACT</name>
<evidence type="ECO:0000313" key="1">
    <source>
        <dbReference type="EMBL" id="QDV08203.1"/>
    </source>
</evidence>
<keyword evidence="2" id="KW-1185">Reference proteome</keyword>
<evidence type="ECO:0008006" key="3">
    <source>
        <dbReference type="Google" id="ProtNLM"/>
    </source>
</evidence>
<accession>A0A518EVT4</accession>
<dbReference type="EMBL" id="CP036434">
    <property type="protein sequence ID" value="QDV08203.1"/>
    <property type="molecule type" value="Genomic_DNA"/>
</dbReference>
<gene>
    <name evidence="1" type="ORF">Poly30_37390</name>
</gene>
<protein>
    <recommendedName>
        <fullName evidence="3">FG-GAP repeat protein</fullName>
    </recommendedName>
</protein>
<dbReference type="InterPro" id="IPR028994">
    <property type="entry name" value="Integrin_alpha_N"/>
</dbReference>
<sequence>MIYTILLFALQGSFLESSQNEVIFGTVPRDYLAFGSGMAWSDDALIVRANEPDPAGAVNSLGGLSDGALYVLGRSGAGYAVSDVLYHPEPRHELGFASIMRAEGDRLVMTDGLATDNGLPIYFGRAYIYERTSQGWVLDQTLLSTYATNSSLGFGSFGDLDGDRLVLVEAGNPGLGAPYTGIIRVFDHDGQRFVETARVTSPPELVAIPGLSVTRLRDRVTLDGDTMMMGAFGGGRRAMVWEKSPAAVWEFKQQIEPPPFTITSRFP</sequence>
<proteinExistence type="predicted"/>
<dbReference type="SUPFAM" id="SSF69318">
    <property type="entry name" value="Integrin alpha N-terminal domain"/>
    <property type="match status" value="1"/>
</dbReference>
<evidence type="ECO:0000313" key="2">
    <source>
        <dbReference type="Proteomes" id="UP000320390"/>
    </source>
</evidence>